<dbReference type="Gene3D" id="3.40.190.80">
    <property type="match status" value="1"/>
</dbReference>
<proteinExistence type="inferred from homology"/>
<keyword evidence="3 6" id="KW-0997">Cell inner membrane</keyword>
<comment type="subcellular location">
    <subcellularLocation>
        <location evidence="6">Cell inner membrane</location>
        <topology evidence="6">Peripheral membrane protein</topology>
        <orientation evidence="6">Cytoplasmic side</orientation>
    </subcellularLocation>
</comment>
<dbReference type="GO" id="GO:0005886">
    <property type="term" value="C:plasma membrane"/>
    <property type="evidence" value="ECO:0007669"/>
    <property type="project" value="UniProtKB-SubCell"/>
</dbReference>
<dbReference type="CDD" id="cd01638">
    <property type="entry name" value="CysQ"/>
    <property type="match status" value="1"/>
</dbReference>
<evidence type="ECO:0000256" key="4">
    <source>
        <dbReference type="ARBA" id="ARBA00022801"/>
    </source>
</evidence>
<dbReference type="PANTHER" id="PTHR43028:SF5">
    <property type="entry name" value="3'(2'),5'-BISPHOSPHATE NUCLEOTIDASE 1"/>
    <property type="match status" value="1"/>
</dbReference>
<comment type="catalytic activity">
    <reaction evidence="6">
        <text>adenosine 3',5'-bisphosphate + H2O = AMP + phosphate</text>
        <dbReference type="Rhea" id="RHEA:10040"/>
        <dbReference type="ChEBI" id="CHEBI:15377"/>
        <dbReference type="ChEBI" id="CHEBI:43474"/>
        <dbReference type="ChEBI" id="CHEBI:58343"/>
        <dbReference type="ChEBI" id="CHEBI:456215"/>
        <dbReference type="EC" id="3.1.3.7"/>
    </reaction>
</comment>
<keyword evidence="9" id="KW-1185">Reference proteome</keyword>
<feature type="binding site" evidence="7">
    <location>
        <position position="85"/>
    </location>
    <ligand>
        <name>Mg(2+)</name>
        <dbReference type="ChEBI" id="CHEBI:18420"/>
        <label>1</label>
        <note>catalytic</note>
    </ligand>
</feature>
<feature type="binding site" evidence="6">
    <location>
        <position position="213"/>
    </location>
    <ligand>
        <name>substrate</name>
    </ligand>
</feature>
<feature type="binding site" evidence="6">
    <location>
        <position position="213"/>
    </location>
    <ligand>
        <name>Mg(2+)</name>
        <dbReference type="ChEBI" id="CHEBI:18420"/>
        <label>2</label>
    </ligand>
</feature>
<dbReference type="InterPro" id="IPR000760">
    <property type="entry name" value="Inositol_monophosphatase-like"/>
</dbReference>
<keyword evidence="6 7" id="KW-0460">Magnesium</keyword>
<evidence type="ECO:0000256" key="6">
    <source>
        <dbReference type="HAMAP-Rule" id="MF_02095"/>
    </source>
</evidence>
<organism evidence="8 9">
    <name type="scientific">Acuticoccus mangrovi</name>
    <dbReference type="NCBI Taxonomy" id="2796142"/>
    <lineage>
        <taxon>Bacteria</taxon>
        <taxon>Pseudomonadati</taxon>
        <taxon>Pseudomonadota</taxon>
        <taxon>Alphaproteobacteria</taxon>
        <taxon>Hyphomicrobiales</taxon>
        <taxon>Amorphaceae</taxon>
        <taxon>Acuticoccus</taxon>
    </lineage>
</organism>
<dbReference type="AlphaFoldDB" id="A0A934IPJ7"/>
<dbReference type="HAMAP" id="MF_02095">
    <property type="entry name" value="CysQ"/>
    <property type="match status" value="1"/>
</dbReference>
<evidence type="ECO:0000313" key="8">
    <source>
        <dbReference type="EMBL" id="MBJ3776228.1"/>
    </source>
</evidence>
<feature type="binding site" evidence="7">
    <location>
        <position position="213"/>
    </location>
    <ligand>
        <name>Mg(2+)</name>
        <dbReference type="ChEBI" id="CHEBI:18420"/>
        <label>1</label>
        <note>catalytic</note>
    </ligand>
</feature>
<evidence type="ECO:0000313" key="9">
    <source>
        <dbReference type="Proteomes" id="UP000609531"/>
    </source>
</evidence>
<sequence length="275" mass="28561">MKHPSLDFLVEVAIEAGAAILPHYSPDGTAARSKDDGSPVTVADEAAEAIILKRLAEQGVTAVIAEESVAAGRIPDVADDFYLVDPLDGTKEFMTGSGEFTVNIARVKNGKPIAGVVLAPAIDTVYAGDETGAWRGKVVDGKVTEKTPIKAAVPGDALKVIASKSHLSDETKTFIEAYNVASFLSSGSSLKFCKVAEGAADLYPRHGRTMEWDTAAGHAVLLAAGGHVLTEDGAALTYGKSDHPSGTFANPYFIAAGAFDPFAKDAPFRAATPAT</sequence>
<dbReference type="Pfam" id="PF00459">
    <property type="entry name" value="Inositol_P"/>
    <property type="match status" value="1"/>
</dbReference>
<comment type="function">
    <text evidence="6">Converts adenosine-3',5'-bisphosphate (PAP) to AMP.</text>
</comment>
<dbReference type="Gene3D" id="3.30.540.10">
    <property type="entry name" value="Fructose-1,6-Bisphosphatase, subunit A, domain 1"/>
    <property type="match status" value="1"/>
</dbReference>
<dbReference type="PRINTS" id="PR00377">
    <property type="entry name" value="IMPHPHTASES"/>
</dbReference>
<dbReference type="InterPro" id="IPR050725">
    <property type="entry name" value="CysQ/Inositol_MonoPase"/>
</dbReference>
<name>A0A934IPJ7_9HYPH</name>
<keyword evidence="4 6" id="KW-0378">Hydrolase</keyword>
<dbReference type="InterPro" id="IPR006240">
    <property type="entry name" value="CysQ"/>
</dbReference>
<evidence type="ECO:0000256" key="3">
    <source>
        <dbReference type="ARBA" id="ARBA00022519"/>
    </source>
</evidence>
<keyword evidence="6 7" id="KW-0479">Metal-binding</keyword>
<keyword evidence="5 6" id="KW-0472">Membrane</keyword>
<feature type="binding site" evidence="6">
    <location>
        <position position="85"/>
    </location>
    <ligand>
        <name>Mg(2+)</name>
        <dbReference type="ChEBI" id="CHEBI:18420"/>
        <label>2</label>
    </ligand>
</feature>
<dbReference type="NCBIfam" id="TIGR01331">
    <property type="entry name" value="bisphos_cysQ"/>
    <property type="match status" value="1"/>
</dbReference>
<dbReference type="PANTHER" id="PTHR43028">
    <property type="entry name" value="3'(2'),5'-BISPHOSPHATE NUCLEOTIDASE 1"/>
    <property type="match status" value="1"/>
</dbReference>
<evidence type="ECO:0000256" key="5">
    <source>
        <dbReference type="ARBA" id="ARBA00023136"/>
    </source>
</evidence>
<comment type="caution">
    <text evidence="8">The sequence shown here is derived from an EMBL/GenBank/DDBJ whole genome shotgun (WGS) entry which is preliminary data.</text>
</comment>
<dbReference type="GO" id="GO:0046854">
    <property type="term" value="P:phosphatidylinositol phosphate biosynthetic process"/>
    <property type="evidence" value="ECO:0007669"/>
    <property type="project" value="InterPro"/>
</dbReference>
<gene>
    <name evidence="6 8" type="primary">cysQ</name>
    <name evidence="8" type="ORF">JCR33_11045</name>
</gene>
<accession>A0A934IPJ7</accession>
<evidence type="ECO:0000256" key="7">
    <source>
        <dbReference type="PIRSR" id="PIRSR600760-2"/>
    </source>
</evidence>
<feature type="binding site" evidence="6">
    <location>
        <position position="66"/>
    </location>
    <ligand>
        <name>substrate</name>
    </ligand>
</feature>
<reference evidence="8" key="1">
    <citation type="submission" date="2020-12" db="EMBL/GenBank/DDBJ databases">
        <title>Bacterial taxonomy.</title>
        <authorList>
            <person name="Pan X."/>
        </authorList>
    </citation>
    <scope>NUCLEOTIDE SEQUENCE</scope>
    <source>
        <strain evidence="8">B2012</strain>
    </source>
</reference>
<dbReference type="GO" id="GO:0000287">
    <property type="term" value="F:magnesium ion binding"/>
    <property type="evidence" value="ECO:0007669"/>
    <property type="project" value="UniProtKB-UniRule"/>
</dbReference>
<dbReference type="PROSITE" id="PS00630">
    <property type="entry name" value="IMP_2"/>
    <property type="match status" value="1"/>
</dbReference>
<feature type="binding site" evidence="6">
    <location>
        <position position="87"/>
    </location>
    <ligand>
        <name>Mg(2+)</name>
        <dbReference type="ChEBI" id="CHEBI:18420"/>
        <label>1</label>
    </ligand>
</feature>
<feature type="binding site" evidence="6">
    <location>
        <position position="88"/>
    </location>
    <ligand>
        <name>Mg(2+)</name>
        <dbReference type="ChEBI" id="CHEBI:18420"/>
        <label>2</label>
    </ligand>
</feature>
<evidence type="ECO:0000256" key="1">
    <source>
        <dbReference type="ARBA" id="ARBA00005289"/>
    </source>
</evidence>
<dbReference type="Proteomes" id="UP000609531">
    <property type="component" value="Unassembled WGS sequence"/>
</dbReference>
<feature type="binding site" evidence="7">
    <location>
        <position position="66"/>
    </location>
    <ligand>
        <name>Mg(2+)</name>
        <dbReference type="ChEBI" id="CHEBI:18420"/>
        <label>1</label>
        <note>catalytic</note>
    </ligand>
</feature>
<feature type="binding site" evidence="7">
    <location>
        <position position="88"/>
    </location>
    <ligand>
        <name>Mg(2+)</name>
        <dbReference type="ChEBI" id="CHEBI:18420"/>
        <label>1</label>
        <note>catalytic</note>
    </ligand>
</feature>
<comment type="cofactor">
    <cofactor evidence="6 7">
        <name>Mg(2+)</name>
        <dbReference type="ChEBI" id="CHEBI:18420"/>
    </cofactor>
</comment>
<dbReference type="EMBL" id="JAEKJA010000007">
    <property type="protein sequence ID" value="MBJ3776228.1"/>
    <property type="molecule type" value="Genomic_DNA"/>
</dbReference>
<evidence type="ECO:0000256" key="2">
    <source>
        <dbReference type="ARBA" id="ARBA00022475"/>
    </source>
</evidence>
<feature type="binding site" evidence="6">
    <location>
        <begin position="87"/>
        <end position="90"/>
    </location>
    <ligand>
        <name>substrate</name>
    </ligand>
</feature>
<dbReference type="InterPro" id="IPR020550">
    <property type="entry name" value="Inositol_monophosphatase_CS"/>
</dbReference>
<comment type="similarity">
    <text evidence="1 6">Belongs to the inositol monophosphatase superfamily. CysQ family.</text>
</comment>
<dbReference type="GO" id="GO:0000103">
    <property type="term" value="P:sulfate assimilation"/>
    <property type="evidence" value="ECO:0007669"/>
    <property type="project" value="TreeGrafter"/>
</dbReference>
<dbReference type="SUPFAM" id="SSF56655">
    <property type="entry name" value="Carbohydrate phosphatase"/>
    <property type="match status" value="1"/>
</dbReference>
<protein>
    <recommendedName>
        <fullName evidence="6">3'(2'),5'-bisphosphate nucleotidase CysQ</fullName>
        <ecNumber evidence="6">3.1.3.7</ecNumber>
    </recommendedName>
    <alternativeName>
        <fullName evidence="6">3'(2'),5-bisphosphonucleoside 3'(2')-phosphohydrolase</fullName>
    </alternativeName>
    <alternativeName>
        <fullName evidence="6">3'-phosphoadenosine 5'-phosphate phosphatase</fullName>
        <shortName evidence="6">PAP phosphatase</shortName>
    </alternativeName>
</protein>
<dbReference type="GO" id="GO:0008441">
    <property type="term" value="F:3'(2'),5'-bisphosphate nucleotidase activity"/>
    <property type="evidence" value="ECO:0007669"/>
    <property type="project" value="UniProtKB-UniRule"/>
</dbReference>
<feature type="binding site" evidence="7">
    <location>
        <position position="87"/>
    </location>
    <ligand>
        <name>Mg(2+)</name>
        <dbReference type="ChEBI" id="CHEBI:18420"/>
        <label>1</label>
        <note>catalytic</note>
    </ligand>
</feature>
<dbReference type="RefSeq" id="WP_198882222.1">
    <property type="nucleotide sequence ID" value="NZ_JAEKJA010000007.1"/>
</dbReference>
<dbReference type="GO" id="GO:0050427">
    <property type="term" value="P:3'-phosphoadenosine 5'-phosphosulfate metabolic process"/>
    <property type="evidence" value="ECO:0007669"/>
    <property type="project" value="TreeGrafter"/>
</dbReference>
<dbReference type="EC" id="3.1.3.7" evidence="6"/>
<feature type="binding site" evidence="6">
    <location>
        <position position="66"/>
    </location>
    <ligand>
        <name>Mg(2+)</name>
        <dbReference type="ChEBI" id="CHEBI:18420"/>
        <label>1</label>
    </ligand>
</feature>
<feature type="binding site" evidence="6">
    <location>
        <position position="85"/>
    </location>
    <ligand>
        <name>Mg(2+)</name>
        <dbReference type="ChEBI" id="CHEBI:18420"/>
        <label>1</label>
    </ligand>
</feature>
<keyword evidence="2 6" id="KW-1003">Cell membrane</keyword>